<protein>
    <submittedName>
        <fullName evidence="1">Uncharacterized protein</fullName>
    </submittedName>
</protein>
<name>A0A2P2PVG8_RHIMU</name>
<organism evidence="1">
    <name type="scientific">Rhizophora mucronata</name>
    <name type="common">Asiatic mangrove</name>
    <dbReference type="NCBI Taxonomy" id="61149"/>
    <lineage>
        <taxon>Eukaryota</taxon>
        <taxon>Viridiplantae</taxon>
        <taxon>Streptophyta</taxon>
        <taxon>Embryophyta</taxon>
        <taxon>Tracheophyta</taxon>
        <taxon>Spermatophyta</taxon>
        <taxon>Magnoliopsida</taxon>
        <taxon>eudicotyledons</taxon>
        <taxon>Gunneridae</taxon>
        <taxon>Pentapetalae</taxon>
        <taxon>rosids</taxon>
        <taxon>fabids</taxon>
        <taxon>Malpighiales</taxon>
        <taxon>Rhizophoraceae</taxon>
        <taxon>Rhizophora</taxon>
    </lineage>
</organism>
<evidence type="ECO:0000313" key="1">
    <source>
        <dbReference type="EMBL" id="MBX58738.1"/>
    </source>
</evidence>
<accession>A0A2P2PVG8</accession>
<proteinExistence type="predicted"/>
<dbReference type="AlphaFoldDB" id="A0A2P2PVG8"/>
<dbReference type="EMBL" id="GGEC01078254">
    <property type="protein sequence ID" value="MBX58738.1"/>
    <property type="molecule type" value="Transcribed_RNA"/>
</dbReference>
<reference evidence="1" key="1">
    <citation type="submission" date="2018-02" db="EMBL/GenBank/DDBJ databases">
        <title>Rhizophora mucronata_Transcriptome.</title>
        <authorList>
            <person name="Meera S.P."/>
            <person name="Sreeshan A."/>
            <person name="Augustine A."/>
        </authorList>
    </citation>
    <scope>NUCLEOTIDE SEQUENCE</scope>
    <source>
        <tissue evidence="1">Leaf</tissue>
    </source>
</reference>
<sequence>MVYGGQGMVFKSYMLNFIFFPL</sequence>